<reference evidence="2" key="1">
    <citation type="journal article" date="2021" name="PeerJ">
        <title>Extensive microbial diversity within the chicken gut microbiome revealed by metagenomics and culture.</title>
        <authorList>
            <person name="Gilroy R."/>
            <person name="Ravi A."/>
            <person name="Getino M."/>
            <person name="Pursley I."/>
            <person name="Horton D.L."/>
            <person name="Alikhan N.F."/>
            <person name="Baker D."/>
            <person name="Gharbi K."/>
            <person name="Hall N."/>
            <person name="Watson M."/>
            <person name="Adriaenssens E.M."/>
            <person name="Foster-Nyarko E."/>
            <person name="Jarju S."/>
            <person name="Secka A."/>
            <person name="Antonio M."/>
            <person name="Oren A."/>
            <person name="Chaudhuri R.R."/>
            <person name="La Ragione R."/>
            <person name="Hildebrand F."/>
            <person name="Pallen M.J."/>
        </authorList>
    </citation>
    <scope>NUCLEOTIDE SEQUENCE</scope>
    <source>
        <strain evidence="2">CHK195-6426</strain>
    </source>
</reference>
<dbReference type="Gene3D" id="3.90.550.10">
    <property type="entry name" value="Spore Coat Polysaccharide Biosynthesis Protein SpsA, Chain A"/>
    <property type="match status" value="1"/>
</dbReference>
<dbReference type="Pfam" id="PF00535">
    <property type="entry name" value="Glycos_transf_2"/>
    <property type="match status" value="1"/>
</dbReference>
<dbReference type="SUPFAM" id="SSF53448">
    <property type="entry name" value="Nucleotide-diphospho-sugar transferases"/>
    <property type="match status" value="1"/>
</dbReference>
<dbReference type="GO" id="GO:0016758">
    <property type="term" value="F:hexosyltransferase activity"/>
    <property type="evidence" value="ECO:0007669"/>
    <property type="project" value="UniProtKB-ARBA"/>
</dbReference>
<evidence type="ECO:0000313" key="3">
    <source>
        <dbReference type="Proteomes" id="UP000824265"/>
    </source>
</evidence>
<dbReference type="EC" id="2.4.-.-" evidence="2"/>
<organism evidence="2 3">
    <name type="scientific">Candidatus Acetatifactor stercoripullorum</name>
    <dbReference type="NCBI Taxonomy" id="2838414"/>
    <lineage>
        <taxon>Bacteria</taxon>
        <taxon>Bacillati</taxon>
        <taxon>Bacillota</taxon>
        <taxon>Clostridia</taxon>
        <taxon>Lachnospirales</taxon>
        <taxon>Lachnospiraceae</taxon>
        <taxon>Acetatifactor</taxon>
    </lineage>
</organism>
<protein>
    <submittedName>
        <fullName evidence="2">Glycosyltransferase</fullName>
        <ecNumber evidence="2">2.4.-.-</ecNumber>
    </submittedName>
</protein>
<dbReference type="AlphaFoldDB" id="A0A9D1R700"/>
<comment type="caution">
    <text evidence="2">The sequence shown here is derived from an EMBL/GenBank/DDBJ whole genome shotgun (WGS) entry which is preliminary data.</text>
</comment>
<accession>A0A9D1R700</accession>
<name>A0A9D1R700_9FIRM</name>
<gene>
    <name evidence="2" type="ORF">H9742_13085</name>
</gene>
<dbReference type="PANTHER" id="PTHR22916">
    <property type="entry name" value="GLYCOSYLTRANSFERASE"/>
    <property type="match status" value="1"/>
</dbReference>
<dbReference type="InterPro" id="IPR001173">
    <property type="entry name" value="Glyco_trans_2-like"/>
</dbReference>
<feature type="domain" description="Glycosyltransferase 2-like" evidence="1">
    <location>
        <begin position="63"/>
        <end position="189"/>
    </location>
</feature>
<reference evidence="2" key="2">
    <citation type="submission" date="2021-04" db="EMBL/GenBank/DDBJ databases">
        <authorList>
            <person name="Gilroy R."/>
        </authorList>
    </citation>
    <scope>NUCLEOTIDE SEQUENCE</scope>
    <source>
        <strain evidence="2">CHK195-6426</strain>
    </source>
</reference>
<keyword evidence="2" id="KW-0328">Glycosyltransferase</keyword>
<dbReference type="PANTHER" id="PTHR22916:SF3">
    <property type="entry name" value="UDP-GLCNAC:BETAGAL BETA-1,3-N-ACETYLGLUCOSAMINYLTRANSFERASE-LIKE PROTEIN 1"/>
    <property type="match status" value="1"/>
</dbReference>
<dbReference type="InterPro" id="IPR029044">
    <property type="entry name" value="Nucleotide-diphossugar_trans"/>
</dbReference>
<keyword evidence="2" id="KW-0808">Transferase</keyword>
<sequence length="452" mass="51971">MGRINGSNLKKAFWYLRRNGFKNTCYAICERLGERESYVYSSVDSETLRRQRERAEEYSARFSIVVPAYRTREPYLRAMLDSVQNQSYPKWELILADATEDDSVARVVKDYRDERVRYVRLLQNRGISENTNQALGLVRFPYTALLDHDDVLSPDALFEMAQKIVEEENRGRKVKLLYSDEDKCDGEQTRYFEPNQKEDFNLDLLLSNNYICHFLVMESCLIKELGFRKEYDGAQDFDLVLRAVGRLLGDESQIAHIPKVLYHWRCHEASTAQNPRSKQYAYEAGQRAVQDFVDCQGWQARAVHLKHLGFYDLEYQAPIFQVRKDVGAVGGKLISRGRIAGGRLLEDGRLLYEGLPAAYSGRLNGACLQQDAYGVDIRLIQVRKECRELFEQAVGVPYVSLPGEETFDASTLPGDIDIPRASLAFGRAMKEAGFRILWQPSFCRKIREAGKE</sequence>
<dbReference type="Proteomes" id="UP000824265">
    <property type="component" value="Unassembled WGS sequence"/>
</dbReference>
<evidence type="ECO:0000259" key="1">
    <source>
        <dbReference type="Pfam" id="PF00535"/>
    </source>
</evidence>
<proteinExistence type="predicted"/>
<dbReference type="EMBL" id="DXGH01000072">
    <property type="protein sequence ID" value="HIW82429.1"/>
    <property type="molecule type" value="Genomic_DNA"/>
</dbReference>
<evidence type="ECO:0000313" key="2">
    <source>
        <dbReference type="EMBL" id="HIW82429.1"/>
    </source>
</evidence>